<dbReference type="PROSITE" id="PS50089">
    <property type="entry name" value="ZF_RING_2"/>
    <property type="match status" value="1"/>
</dbReference>
<dbReference type="Proteomes" id="UP000008144">
    <property type="component" value="Chromosome 8"/>
</dbReference>
<keyword evidence="12" id="KW-1185">Reference proteome</keyword>
<reference evidence="11" key="2">
    <citation type="journal article" date="2008" name="Genome Biol.">
        <title>Improved genome assembly and evidence-based global gene model set for the chordate Ciona intestinalis: new insight into intron and operon populations.</title>
        <authorList>
            <person name="Satou Y."/>
            <person name="Mineta K."/>
            <person name="Ogasawara M."/>
            <person name="Sasakura Y."/>
            <person name="Shoguchi E."/>
            <person name="Ueno K."/>
            <person name="Yamada L."/>
            <person name="Matsumoto J."/>
            <person name="Wasserscheid J."/>
            <person name="Dewar K."/>
            <person name="Wiley G.B."/>
            <person name="Macmil S.L."/>
            <person name="Roe B.A."/>
            <person name="Zeller R.W."/>
            <person name="Hastings K.E."/>
            <person name="Lemaire P."/>
            <person name="Lindquist E."/>
            <person name="Endo T."/>
            <person name="Hotta K."/>
            <person name="Inaba K."/>
        </authorList>
    </citation>
    <scope>NUCLEOTIDE SEQUENCE [LARGE SCALE GENOMIC DNA]</scope>
    <source>
        <strain evidence="11">wild type</strain>
    </source>
</reference>
<name>F6ZH48_CIOIN</name>
<dbReference type="Ensembl" id="ENSCINT00000024460.2">
    <property type="protein sequence ID" value="ENSCINP00000024214.2"/>
    <property type="gene ID" value="ENSCING00000013137.2"/>
</dbReference>
<dbReference type="OMA" id="MHAYVNI"/>
<organism evidence="11 12">
    <name type="scientific">Ciona intestinalis</name>
    <name type="common">Transparent sea squirt</name>
    <name type="synonym">Ascidia intestinalis</name>
    <dbReference type="NCBI Taxonomy" id="7719"/>
    <lineage>
        <taxon>Eukaryota</taxon>
        <taxon>Metazoa</taxon>
        <taxon>Chordata</taxon>
        <taxon>Tunicata</taxon>
        <taxon>Ascidiacea</taxon>
        <taxon>Phlebobranchia</taxon>
        <taxon>Cionidae</taxon>
        <taxon>Ciona</taxon>
    </lineage>
</organism>
<evidence type="ECO:0000256" key="5">
    <source>
        <dbReference type="ARBA" id="ARBA00022833"/>
    </source>
</evidence>
<dbReference type="InterPro" id="IPR050731">
    <property type="entry name" value="HRD1_E3_ubiq-ligases"/>
</dbReference>
<evidence type="ECO:0000256" key="8">
    <source>
        <dbReference type="PROSITE-ProRule" id="PRU00175"/>
    </source>
</evidence>
<evidence type="ECO:0000256" key="6">
    <source>
        <dbReference type="ARBA" id="ARBA00022989"/>
    </source>
</evidence>
<evidence type="ECO:0000259" key="10">
    <source>
        <dbReference type="PROSITE" id="PS50089"/>
    </source>
</evidence>
<evidence type="ECO:0000256" key="7">
    <source>
        <dbReference type="ARBA" id="ARBA00023136"/>
    </source>
</evidence>
<dbReference type="SUPFAM" id="SSF57850">
    <property type="entry name" value="RING/U-box"/>
    <property type="match status" value="1"/>
</dbReference>
<keyword evidence="7 9" id="KW-0472">Membrane</keyword>
<dbReference type="InterPro" id="IPR013083">
    <property type="entry name" value="Znf_RING/FYVE/PHD"/>
</dbReference>
<evidence type="ECO:0000256" key="2">
    <source>
        <dbReference type="ARBA" id="ARBA00022692"/>
    </source>
</evidence>
<dbReference type="HOGENOM" id="CLU_047467_0_0_1"/>
<keyword evidence="6 9" id="KW-1133">Transmembrane helix</keyword>
<dbReference type="GO" id="GO:0016020">
    <property type="term" value="C:membrane"/>
    <property type="evidence" value="ECO:0007669"/>
    <property type="project" value="UniProtKB-SubCell"/>
</dbReference>
<evidence type="ECO:0000256" key="9">
    <source>
        <dbReference type="SAM" id="Phobius"/>
    </source>
</evidence>
<feature type="transmembrane region" description="Helical" evidence="9">
    <location>
        <begin position="91"/>
        <end position="109"/>
    </location>
</feature>
<feature type="transmembrane region" description="Helical" evidence="9">
    <location>
        <begin position="116"/>
        <end position="139"/>
    </location>
</feature>
<dbReference type="InParanoid" id="F6ZH48"/>
<dbReference type="SMART" id="SM00184">
    <property type="entry name" value="RING"/>
    <property type="match status" value="1"/>
</dbReference>
<dbReference type="PANTHER" id="PTHR22763:SF163">
    <property type="entry name" value="E3 UBIQUITIN-PROTEIN LIGASE RNF139"/>
    <property type="match status" value="1"/>
</dbReference>
<reference evidence="12" key="1">
    <citation type="journal article" date="2002" name="Science">
        <title>The draft genome of Ciona intestinalis: insights into chordate and vertebrate origins.</title>
        <authorList>
            <person name="Dehal P."/>
            <person name="Satou Y."/>
            <person name="Campbell R.K."/>
            <person name="Chapman J."/>
            <person name="Degnan B."/>
            <person name="De Tomaso A."/>
            <person name="Davidson B."/>
            <person name="Di Gregorio A."/>
            <person name="Gelpke M."/>
            <person name="Goodstein D.M."/>
            <person name="Harafuji N."/>
            <person name="Hastings K.E."/>
            <person name="Ho I."/>
            <person name="Hotta K."/>
            <person name="Huang W."/>
            <person name="Kawashima T."/>
            <person name="Lemaire P."/>
            <person name="Martinez D."/>
            <person name="Meinertzhagen I.A."/>
            <person name="Necula S."/>
            <person name="Nonaka M."/>
            <person name="Putnam N."/>
            <person name="Rash S."/>
            <person name="Saiga H."/>
            <person name="Satake M."/>
            <person name="Terry A."/>
            <person name="Yamada L."/>
            <person name="Wang H.G."/>
            <person name="Awazu S."/>
            <person name="Azumi K."/>
            <person name="Boore J."/>
            <person name="Branno M."/>
            <person name="Chin-Bow S."/>
            <person name="DeSantis R."/>
            <person name="Doyle S."/>
            <person name="Francino P."/>
            <person name="Keys D.N."/>
            <person name="Haga S."/>
            <person name="Hayashi H."/>
            <person name="Hino K."/>
            <person name="Imai K.S."/>
            <person name="Inaba K."/>
            <person name="Kano S."/>
            <person name="Kobayashi K."/>
            <person name="Kobayashi M."/>
            <person name="Lee B.I."/>
            <person name="Makabe K.W."/>
            <person name="Manohar C."/>
            <person name="Matassi G."/>
            <person name="Medina M."/>
            <person name="Mochizuki Y."/>
            <person name="Mount S."/>
            <person name="Morishita T."/>
            <person name="Miura S."/>
            <person name="Nakayama A."/>
            <person name="Nishizaka S."/>
            <person name="Nomoto H."/>
            <person name="Ohta F."/>
            <person name="Oishi K."/>
            <person name="Rigoutsos I."/>
            <person name="Sano M."/>
            <person name="Sasaki A."/>
            <person name="Sasakura Y."/>
            <person name="Shoguchi E."/>
            <person name="Shin-i T."/>
            <person name="Spagnuolo A."/>
            <person name="Stainier D."/>
            <person name="Suzuki M.M."/>
            <person name="Tassy O."/>
            <person name="Takatori N."/>
            <person name="Tokuoka M."/>
            <person name="Yagi K."/>
            <person name="Yoshizaki F."/>
            <person name="Wada S."/>
            <person name="Zhang C."/>
            <person name="Hyatt P.D."/>
            <person name="Larimer F."/>
            <person name="Detter C."/>
            <person name="Doggett N."/>
            <person name="Glavina T."/>
            <person name="Hawkins T."/>
            <person name="Richardson P."/>
            <person name="Lucas S."/>
            <person name="Kohara Y."/>
            <person name="Levine M."/>
            <person name="Satoh N."/>
            <person name="Rokhsar D.S."/>
        </authorList>
    </citation>
    <scope>NUCLEOTIDE SEQUENCE [LARGE SCALE GENOMIC DNA]</scope>
</reference>
<evidence type="ECO:0000256" key="4">
    <source>
        <dbReference type="ARBA" id="ARBA00022771"/>
    </source>
</evidence>
<dbReference type="GO" id="GO:0008270">
    <property type="term" value="F:zinc ion binding"/>
    <property type="evidence" value="ECO:0007669"/>
    <property type="project" value="UniProtKB-KW"/>
</dbReference>
<dbReference type="GeneTree" id="ENSGT00940000158932"/>
<evidence type="ECO:0000256" key="1">
    <source>
        <dbReference type="ARBA" id="ARBA00004141"/>
    </source>
</evidence>
<evidence type="ECO:0000256" key="3">
    <source>
        <dbReference type="ARBA" id="ARBA00022723"/>
    </source>
</evidence>
<dbReference type="STRING" id="7719.ENSCINP00000024214"/>
<dbReference type="Gene3D" id="3.30.40.10">
    <property type="entry name" value="Zinc/RING finger domain, C3HC4 (zinc finger)"/>
    <property type="match status" value="1"/>
</dbReference>
<protein>
    <recommendedName>
        <fullName evidence="10">RING-type domain-containing protein</fullName>
    </recommendedName>
</protein>
<dbReference type="InterPro" id="IPR001841">
    <property type="entry name" value="Znf_RING"/>
</dbReference>
<keyword evidence="3" id="KW-0479">Metal-binding</keyword>
<dbReference type="Pfam" id="PF13639">
    <property type="entry name" value="zf-RING_2"/>
    <property type="match status" value="1"/>
</dbReference>
<accession>F6ZH48</accession>
<feature type="transmembrane region" description="Helical" evidence="9">
    <location>
        <begin position="20"/>
        <end position="38"/>
    </location>
</feature>
<feature type="transmembrane region" description="Helical" evidence="9">
    <location>
        <begin position="159"/>
        <end position="188"/>
    </location>
</feature>
<keyword evidence="2 9" id="KW-0812">Transmembrane</keyword>
<evidence type="ECO:0000313" key="12">
    <source>
        <dbReference type="Proteomes" id="UP000008144"/>
    </source>
</evidence>
<sequence length="285" mass="32496">LYCSFKLQSCRTWRYNQAEFLGTIAAVLFCLLAVQTGLSGLPPVNRLLRLYRNACLLIAAVLHYMHDLVHPVLINLSAQVNISMKRHVRPLLVAFILLILPVCFSIWLVKTKPISTWLIAVTAFSIELIVKVLSTLLLYSLFAADARMNHKPWPHLDDWVFYVQATGHTVEFICGCVMFVNGAYVLIFESGSALRAFMMSMHAYVNIYKSAREGLKTLYNRKTVNARIAKLALPDEECLLNHGDDVCSICYQSFTDVRITNCDHLFHSTCLRKWLYIQDTCPMCH</sequence>
<keyword evidence="4 8" id="KW-0863">Zinc-finger</keyword>
<dbReference type="InterPro" id="IPR025754">
    <property type="entry name" value="TRC8_N_dom"/>
</dbReference>
<evidence type="ECO:0000313" key="11">
    <source>
        <dbReference type="Ensembl" id="ENSCINP00000024214.2"/>
    </source>
</evidence>
<dbReference type="PANTHER" id="PTHR22763">
    <property type="entry name" value="RING ZINC FINGER PROTEIN"/>
    <property type="match status" value="1"/>
</dbReference>
<keyword evidence="5" id="KW-0862">Zinc</keyword>
<dbReference type="Pfam" id="PF13705">
    <property type="entry name" value="TRC8_N"/>
    <property type="match status" value="1"/>
</dbReference>
<dbReference type="EMBL" id="EAAA01002744">
    <property type="status" value="NOT_ANNOTATED_CDS"/>
    <property type="molecule type" value="Genomic_DNA"/>
</dbReference>
<proteinExistence type="predicted"/>
<reference evidence="11" key="4">
    <citation type="submission" date="2025-09" db="UniProtKB">
        <authorList>
            <consortium name="Ensembl"/>
        </authorList>
    </citation>
    <scope>IDENTIFICATION</scope>
</reference>
<feature type="domain" description="RING-type" evidence="10">
    <location>
        <begin position="247"/>
        <end position="285"/>
    </location>
</feature>
<comment type="subcellular location">
    <subcellularLocation>
        <location evidence="1">Membrane</location>
        <topology evidence="1">Multi-pass membrane protein</topology>
    </subcellularLocation>
</comment>
<dbReference type="AlphaFoldDB" id="F6ZH48"/>
<reference evidence="11" key="3">
    <citation type="submission" date="2025-08" db="UniProtKB">
        <authorList>
            <consortium name="Ensembl"/>
        </authorList>
    </citation>
    <scope>IDENTIFICATION</scope>
</reference>